<proteinExistence type="predicted"/>
<accession>A0A8J3KHI2</accession>
<reference evidence="1 2" key="1">
    <citation type="submission" date="2021-01" db="EMBL/GenBank/DDBJ databases">
        <title>Whole genome shotgun sequence of Catellatospora citrea NBRC 14495.</title>
        <authorList>
            <person name="Komaki H."/>
            <person name="Tamura T."/>
        </authorList>
    </citation>
    <scope>NUCLEOTIDE SEQUENCE [LARGE SCALE GENOMIC DNA]</scope>
    <source>
        <strain evidence="1 2">NBRC 14495</strain>
    </source>
</reference>
<keyword evidence="2" id="KW-1185">Reference proteome</keyword>
<name>A0A8J3KHI2_9ACTN</name>
<dbReference type="Proteomes" id="UP000659904">
    <property type="component" value="Unassembled WGS sequence"/>
</dbReference>
<comment type="caution">
    <text evidence="1">The sequence shown here is derived from an EMBL/GenBank/DDBJ whole genome shotgun (WGS) entry which is preliminary data.</text>
</comment>
<sequence length="62" mass="7066">MPGFRQADLGLMDQARGEVNVATVKRALQKIRDIGAYTRACFVMCADRSDEHPYWTDLHLAR</sequence>
<dbReference type="EMBL" id="BONH01000025">
    <property type="protein sequence ID" value="GIG00142.1"/>
    <property type="molecule type" value="Genomic_DNA"/>
</dbReference>
<evidence type="ECO:0000313" key="1">
    <source>
        <dbReference type="EMBL" id="GIG00142.1"/>
    </source>
</evidence>
<dbReference type="AlphaFoldDB" id="A0A8J3KHI2"/>
<organism evidence="1 2">
    <name type="scientific">Catellatospora citrea</name>
    <dbReference type="NCBI Taxonomy" id="53366"/>
    <lineage>
        <taxon>Bacteria</taxon>
        <taxon>Bacillati</taxon>
        <taxon>Actinomycetota</taxon>
        <taxon>Actinomycetes</taxon>
        <taxon>Micromonosporales</taxon>
        <taxon>Micromonosporaceae</taxon>
        <taxon>Catellatospora</taxon>
    </lineage>
</organism>
<evidence type="ECO:0000313" key="2">
    <source>
        <dbReference type="Proteomes" id="UP000659904"/>
    </source>
</evidence>
<gene>
    <name evidence="1" type="ORF">Cci01nite_52350</name>
</gene>
<protein>
    <submittedName>
        <fullName evidence="1">Uncharacterized protein</fullName>
    </submittedName>
</protein>